<dbReference type="STRING" id="1149755.A0A2J6RA66"/>
<sequence length="281" mass="31383">MNFNIYTGMDRFMAKLPPLIPTGEDAPESTNQESAQQNPADSSWTVYSPNVLRGNLDNDKDYSNDVRMNVGWNSEVTARQKGEKAPMPWMSEFHQQPYLPSWDAEATPKASDQNSNYPHPSLSLPHPTLSLDFRMSVTLNPRISVGPTPLGHRNWISFTGGMWSGSWGSGIVLPGGQDSQLIIADGSAKLETNYILQTHDSPPAHIVIKTHGWRTGPPEVLAQLADPELADKVDPNSYKFRLFIDMETGDERYRDRINCGMWVGSGMRRGAEVIYDAYRLS</sequence>
<keyword evidence="3" id="KW-1185">Reference proteome</keyword>
<dbReference type="AlphaFoldDB" id="A0A2J6RA66"/>
<dbReference type="PANTHER" id="PTHR37315">
    <property type="entry name" value="UPF0311 PROTEIN BLR7842"/>
    <property type="match status" value="1"/>
</dbReference>
<dbReference type="PANTHER" id="PTHR37315:SF1">
    <property type="entry name" value="UPF0311 PROTEIN BLR7842"/>
    <property type="match status" value="1"/>
</dbReference>
<organism evidence="2 3">
    <name type="scientific">Hyaloscypha variabilis (strain UAMH 11265 / GT02V1 / F)</name>
    <name type="common">Meliniomyces variabilis</name>
    <dbReference type="NCBI Taxonomy" id="1149755"/>
    <lineage>
        <taxon>Eukaryota</taxon>
        <taxon>Fungi</taxon>
        <taxon>Dikarya</taxon>
        <taxon>Ascomycota</taxon>
        <taxon>Pezizomycotina</taxon>
        <taxon>Leotiomycetes</taxon>
        <taxon>Helotiales</taxon>
        <taxon>Hyaloscyphaceae</taxon>
        <taxon>Hyaloscypha</taxon>
        <taxon>Hyaloscypha variabilis</taxon>
    </lineage>
</organism>
<dbReference type="EMBL" id="KZ613952">
    <property type="protein sequence ID" value="PMD35408.1"/>
    <property type="molecule type" value="Genomic_DNA"/>
</dbReference>
<evidence type="ECO:0000256" key="1">
    <source>
        <dbReference type="SAM" id="MobiDB-lite"/>
    </source>
</evidence>
<evidence type="ECO:0000313" key="2">
    <source>
        <dbReference type="EMBL" id="PMD35408.1"/>
    </source>
</evidence>
<proteinExistence type="predicted"/>
<feature type="region of interest" description="Disordered" evidence="1">
    <location>
        <begin position="103"/>
        <end position="123"/>
    </location>
</feature>
<dbReference type="InterPro" id="IPR020915">
    <property type="entry name" value="UPF0311"/>
</dbReference>
<reference evidence="2 3" key="1">
    <citation type="submission" date="2016-04" db="EMBL/GenBank/DDBJ databases">
        <title>A degradative enzymes factory behind the ericoid mycorrhizal symbiosis.</title>
        <authorList>
            <consortium name="DOE Joint Genome Institute"/>
            <person name="Martino E."/>
            <person name="Morin E."/>
            <person name="Grelet G."/>
            <person name="Kuo A."/>
            <person name="Kohler A."/>
            <person name="Daghino S."/>
            <person name="Barry K."/>
            <person name="Choi C."/>
            <person name="Cichocki N."/>
            <person name="Clum A."/>
            <person name="Copeland A."/>
            <person name="Hainaut M."/>
            <person name="Haridas S."/>
            <person name="Labutti K."/>
            <person name="Lindquist E."/>
            <person name="Lipzen A."/>
            <person name="Khouja H.-R."/>
            <person name="Murat C."/>
            <person name="Ohm R."/>
            <person name="Olson A."/>
            <person name="Spatafora J."/>
            <person name="Veneault-Fourrey C."/>
            <person name="Henrissat B."/>
            <person name="Grigoriev I."/>
            <person name="Martin F."/>
            <person name="Perotto S."/>
        </authorList>
    </citation>
    <scope>NUCLEOTIDE SEQUENCE [LARGE SCALE GENOMIC DNA]</scope>
    <source>
        <strain evidence="2 3">F</strain>
    </source>
</reference>
<dbReference type="Proteomes" id="UP000235786">
    <property type="component" value="Unassembled WGS sequence"/>
</dbReference>
<dbReference type="Pfam" id="PF11578">
    <property type="entry name" value="DUF3237"/>
    <property type="match status" value="1"/>
</dbReference>
<gene>
    <name evidence="2" type="ORF">L207DRAFT_587714</name>
</gene>
<protein>
    <submittedName>
        <fullName evidence="2">Uncharacterized protein</fullName>
    </submittedName>
</protein>
<feature type="compositionally biased region" description="Polar residues" evidence="1">
    <location>
        <begin position="28"/>
        <end position="48"/>
    </location>
</feature>
<name>A0A2J6RA66_HYAVF</name>
<dbReference type="OrthoDB" id="3549121at2759"/>
<evidence type="ECO:0000313" key="3">
    <source>
        <dbReference type="Proteomes" id="UP000235786"/>
    </source>
</evidence>
<dbReference type="Gene3D" id="2.40.160.20">
    <property type="match status" value="1"/>
</dbReference>
<feature type="region of interest" description="Disordered" evidence="1">
    <location>
        <begin position="16"/>
        <end position="50"/>
    </location>
</feature>
<accession>A0A2J6RA66</accession>